<dbReference type="GO" id="GO:0005874">
    <property type="term" value="C:microtubule"/>
    <property type="evidence" value="ECO:0007669"/>
    <property type="project" value="UniProtKB-KW"/>
</dbReference>
<evidence type="ECO:0000256" key="6">
    <source>
        <dbReference type="ARBA" id="ARBA00022803"/>
    </source>
</evidence>
<dbReference type="InterPro" id="IPR027417">
    <property type="entry name" value="P-loop_NTPase"/>
</dbReference>
<keyword evidence="4" id="KW-0493">Microtubule</keyword>
<dbReference type="InterPro" id="IPR002182">
    <property type="entry name" value="NB-ARC"/>
</dbReference>
<dbReference type="GO" id="GO:0019894">
    <property type="term" value="F:kinesin binding"/>
    <property type="evidence" value="ECO:0007669"/>
    <property type="project" value="TreeGrafter"/>
</dbReference>
<comment type="similarity">
    <text evidence="2">Belongs to the kinesin light chain family.</text>
</comment>
<dbReference type="InterPro" id="IPR019734">
    <property type="entry name" value="TPR_rpt"/>
</dbReference>
<dbReference type="Proteomes" id="UP000002630">
    <property type="component" value="Unassembled WGS sequence"/>
</dbReference>
<protein>
    <submittedName>
        <fullName evidence="11">NB-ARC and TPR containing protein</fullName>
    </submittedName>
</protein>
<evidence type="ECO:0000256" key="4">
    <source>
        <dbReference type="ARBA" id="ARBA00022701"/>
    </source>
</evidence>
<keyword evidence="9" id="KW-0206">Cytoskeleton</keyword>
<dbReference type="Pfam" id="PF13374">
    <property type="entry name" value="TPR_10"/>
    <property type="match status" value="1"/>
</dbReference>
<dbReference type="Gene3D" id="3.40.50.300">
    <property type="entry name" value="P-loop containing nucleotide triphosphate hydrolases"/>
    <property type="match status" value="1"/>
</dbReference>
<dbReference type="PRINTS" id="PR00364">
    <property type="entry name" value="DISEASERSIST"/>
</dbReference>
<evidence type="ECO:0000256" key="5">
    <source>
        <dbReference type="ARBA" id="ARBA00022737"/>
    </source>
</evidence>
<evidence type="ECO:0000256" key="7">
    <source>
        <dbReference type="ARBA" id="ARBA00023054"/>
    </source>
</evidence>
<dbReference type="PANTHER" id="PTHR45783:SF3">
    <property type="entry name" value="KINESIN LIGHT CHAIN"/>
    <property type="match status" value="1"/>
</dbReference>
<evidence type="ECO:0000256" key="9">
    <source>
        <dbReference type="ARBA" id="ARBA00023212"/>
    </source>
</evidence>
<dbReference type="OrthoDB" id="539810at2759"/>
<evidence type="ECO:0000256" key="3">
    <source>
        <dbReference type="ARBA" id="ARBA00022490"/>
    </source>
</evidence>
<dbReference type="SMART" id="SM00028">
    <property type="entry name" value="TPR"/>
    <property type="match status" value="5"/>
</dbReference>
<organism evidence="11 12">
    <name type="scientific">Ectocarpus siliculosus</name>
    <name type="common">Brown alga</name>
    <name type="synonym">Conferva siliculosa</name>
    <dbReference type="NCBI Taxonomy" id="2880"/>
    <lineage>
        <taxon>Eukaryota</taxon>
        <taxon>Sar</taxon>
        <taxon>Stramenopiles</taxon>
        <taxon>Ochrophyta</taxon>
        <taxon>PX clade</taxon>
        <taxon>Phaeophyceae</taxon>
        <taxon>Ectocarpales</taxon>
        <taxon>Ectocarpaceae</taxon>
        <taxon>Ectocarpus</taxon>
    </lineage>
</organism>
<evidence type="ECO:0000256" key="2">
    <source>
        <dbReference type="ARBA" id="ARBA00009622"/>
    </source>
</evidence>
<proteinExistence type="inferred from homology"/>
<dbReference type="Pfam" id="PF13424">
    <property type="entry name" value="TPR_12"/>
    <property type="match status" value="2"/>
</dbReference>
<comment type="subcellular location">
    <subcellularLocation>
        <location evidence="1">Cytoplasm</location>
        <location evidence="1">Cytoskeleton</location>
    </subcellularLocation>
</comment>
<keyword evidence="6" id="KW-0802">TPR repeat</keyword>
<gene>
    <name evidence="11" type="ORF">Esi_0688_0005</name>
</gene>
<dbReference type="GO" id="GO:0043531">
    <property type="term" value="F:ADP binding"/>
    <property type="evidence" value="ECO:0007669"/>
    <property type="project" value="InterPro"/>
</dbReference>
<dbReference type="SUPFAM" id="SSF48452">
    <property type="entry name" value="TPR-like"/>
    <property type="match status" value="2"/>
</dbReference>
<keyword evidence="3" id="KW-0963">Cytoplasm</keyword>
<dbReference type="SUPFAM" id="SSF52540">
    <property type="entry name" value="P-loop containing nucleoside triphosphate hydrolases"/>
    <property type="match status" value="1"/>
</dbReference>
<dbReference type="Gene3D" id="1.25.40.10">
    <property type="entry name" value="Tetratricopeptide repeat domain"/>
    <property type="match status" value="2"/>
</dbReference>
<dbReference type="STRING" id="2880.D7G5Y4"/>
<evidence type="ECO:0000259" key="10">
    <source>
        <dbReference type="Pfam" id="PF00931"/>
    </source>
</evidence>
<name>D7G5Y4_ECTSI</name>
<keyword evidence="5" id="KW-0677">Repeat</keyword>
<dbReference type="GO" id="GO:0005871">
    <property type="term" value="C:kinesin complex"/>
    <property type="evidence" value="ECO:0007669"/>
    <property type="project" value="InterPro"/>
</dbReference>
<reference evidence="11 12" key="1">
    <citation type="journal article" date="2010" name="Nature">
        <title>The Ectocarpus genome and the independent evolution of multicellularity in brown algae.</title>
        <authorList>
            <person name="Cock J.M."/>
            <person name="Sterck L."/>
            <person name="Rouze P."/>
            <person name="Scornet D."/>
            <person name="Allen A.E."/>
            <person name="Amoutzias G."/>
            <person name="Anthouard V."/>
            <person name="Artiguenave F."/>
            <person name="Aury J.M."/>
            <person name="Badger J.H."/>
            <person name="Beszteri B."/>
            <person name="Billiau K."/>
            <person name="Bonnet E."/>
            <person name="Bothwell J.H."/>
            <person name="Bowler C."/>
            <person name="Boyen C."/>
            <person name="Brownlee C."/>
            <person name="Carrano C.J."/>
            <person name="Charrier B."/>
            <person name="Cho G.Y."/>
            <person name="Coelho S.M."/>
            <person name="Collen J."/>
            <person name="Corre E."/>
            <person name="Da Silva C."/>
            <person name="Delage L."/>
            <person name="Delaroque N."/>
            <person name="Dittami S.M."/>
            <person name="Doulbeau S."/>
            <person name="Elias M."/>
            <person name="Farnham G."/>
            <person name="Gachon C.M."/>
            <person name="Gschloessl B."/>
            <person name="Heesch S."/>
            <person name="Jabbari K."/>
            <person name="Jubin C."/>
            <person name="Kawai H."/>
            <person name="Kimura K."/>
            <person name="Kloareg B."/>
            <person name="Kupper F.C."/>
            <person name="Lang D."/>
            <person name="Le Bail A."/>
            <person name="Leblanc C."/>
            <person name="Lerouge P."/>
            <person name="Lohr M."/>
            <person name="Lopez P.J."/>
            <person name="Martens C."/>
            <person name="Maumus F."/>
            <person name="Michel G."/>
            <person name="Miranda-Saavedra D."/>
            <person name="Morales J."/>
            <person name="Moreau H."/>
            <person name="Motomura T."/>
            <person name="Nagasato C."/>
            <person name="Napoli C.A."/>
            <person name="Nelson D.R."/>
            <person name="Nyvall-Collen P."/>
            <person name="Peters A.F."/>
            <person name="Pommier C."/>
            <person name="Potin P."/>
            <person name="Poulain J."/>
            <person name="Quesneville H."/>
            <person name="Read B."/>
            <person name="Rensing S.A."/>
            <person name="Ritter A."/>
            <person name="Rousvoal S."/>
            <person name="Samanta M."/>
            <person name="Samson G."/>
            <person name="Schroeder D.C."/>
            <person name="Segurens B."/>
            <person name="Strittmatter M."/>
            <person name="Tonon T."/>
            <person name="Tregear J.W."/>
            <person name="Valentin K."/>
            <person name="von Dassow P."/>
            <person name="Yamagishi T."/>
            <person name="Van de Peer Y."/>
            <person name="Wincker P."/>
        </authorList>
    </citation>
    <scope>NUCLEOTIDE SEQUENCE [LARGE SCALE GENOMIC DNA]</scope>
    <source>
        <strain evidence="12">Ec32 / CCAP1310/4</strain>
    </source>
</reference>
<evidence type="ECO:0000256" key="8">
    <source>
        <dbReference type="ARBA" id="ARBA00023175"/>
    </source>
</evidence>
<dbReference type="InterPro" id="IPR002151">
    <property type="entry name" value="Kinesin_light"/>
</dbReference>
<dbReference type="AlphaFoldDB" id="D7G5Y4"/>
<keyword evidence="8" id="KW-0505">Motor protein</keyword>
<dbReference type="GO" id="GO:0007018">
    <property type="term" value="P:microtubule-based movement"/>
    <property type="evidence" value="ECO:0007669"/>
    <property type="project" value="TreeGrafter"/>
</dbReference>
<dbReference type="Pfam" id="PF00931">
    <property type="entry name" value="NB-ARC"/>
    <property type="match status" value="1"/>
</dbReference>
<keyword evidence="7" id="KW-0175">Coiled coil</keyword>
<evidence type="ECO:0000313" key="12">
    <source>
        <dbReference type="Proteomes" id="UP000002630"/>
    </source>
</evidence>
<dbReference type="eggNOG" id="KOG1840">
    <property type="taxonomic scope" value="Eukaryota"/>
</dbReference>
<dbReference type="GO" id="GO:0005737">
    <property type="term" value="C:cytoplasm"/>
    <property type="evidence" value="ECO:0007669"/>
    <property type="project" value="TreeGrafter"/>
</dbReference>
<dbReference type="InterPro" id="IPR011990">
    <property type="entry name" value="TPR-like_helical_dom_sf"/>
</dbReference>
<accession>D7G5Y4</accession>
<feature type="domain" description="NB-ARC" evidence="10">
    <location>
        <begin position="48"/>
        <end position="179"/>
    </location>
</feature>
<dbReference type="PANTHER" id="PTHR45783">
    <property type="entry name" value="KINESIN LIGHT CHAIN"/>
    <property type="match status" value="1"/>
</dbReference>
<evidence type="ECO:0000256" key="1">
    <source>
        <dbReference type="ARBA" id="ARBA00004245"/>
    </source>
</evidence>
<dbReference type="InParanoid" id="D7G5Y4"/>
<keyword evidence="12" id="KW-1185">Reference proteome</keyword>
<dbReference type="EMBL" id="FN649760">
    <property type="protein sequence ID" value="CBJ33904.1"/>
    <property type="molecule type" value="Genomic_DNA"/>
</dbReference>
<dbReference type="SMR" id="D7G5Y4"/>
<sequence>MERPGRVNIPSGAPSIRDWYVERVGVATQICHHLGIGTSNGIPSFPGEQPRMVGLAGPGGAGKSTVASMVVTQVDVQAFFRGRVLWLSVGKGAKDRLPALMFELANRVRETVLQKMARRPREATVGINSEDGAAYIREEAGKGDTRFLVVADDVWDAEVLGELRRAGAWVIYTTRKTELFPGTPAIRLEEVLEEEAEMMLRRAADLGEQARLPPAAYELMKRCDFAVLDLALVGRWGNIRRRSCESAWRAALDSIIETQRAGGDGGQLLPWRAAVLRAGLGVLASDNPQTTELYYALALLPTGLAFPPEVALILLYGDDFSESALKAAEAVLGTLERLSILTLEENSGWYHVHENHVDFVLDRPLAKHYTRDTALPRWRRYISSVRALNTYSSAWLDKVWEKLSKVEGEGFVRSPYNAALNAIMDDSEGELLEALRRAAEFHFCREDWSEAFDKYSNLLLIKEQTAGPHHPDVAKILHNLGMCACEVGREKETEGYLRRALAIQEEKLAPDDPHIASTLHSLGVYTRKSGKVKEAEGFIRRALDIRKGKLCTDPLILGRTLHSLGVCAYDAVRLEEAEDLLLRALATREGVLGSVHLEVADTLHVLGGCALKAGRMEDAEKLYLRALVIREEKLGTDHPDVSRTLRNLGICSVHKARLEER</sequence>
<evidence type="ECO:0000313" key="11">
    <source>
        <dbReference type="EMBL" id="CBJ33904.1"/>
    </source>
</evidence>